<dbReference type="Pfam" id="PF06081">
    <property type="entry name" value="ArAE_1"/>
    <property type="match status" value="1"/>
</dbReference>
<evidence type="ECO:0000256" key="5">
    <source>
        <dbReference type="ARBA" id="ARBA00023136"/>
    </source>
</evidence>
<name>A0ABS2DFZ3_9BACI</name>
<keyword evidence="2" id="KW-1003">Cell membrane</keyword>
<dbReference type="Proteomes" id="UP001518925">
    <property type="component" value="Unassembled WGS sequence"/>
</dbReference>
<evidence type="ECO:0000256" key="1">
    <source>
        <dbReference type="ARBA" id="ARBA00004651"/>
    </source>
</evidence>
<dbReference type="RefSeq" id="WP_204202743.1">
    <property type="nucleotide sequence ID" value="NZ_JAFELM010000021.1"/>
</dbReference>
<keyword evidence="3 6" id="KW-0812">Transmembrane</keyword>
<feature type="transmembrane region" description="Helical" evidence="6">
    <location>
        <begin position="120"/>
        <end position="142"/>
    </location>
</feature>
<comment type="subcellular location">
    <subcellularLocation>
        <location evidence="1">Cell membrane</location>
        <topology evidence="1">Multi-pass membrane protein</topology>
    </subcellularLocation>
</comment>
<keyword evidence="9" id="KW-1185">Reference proteome</keyword>
<gene>
    <name evidence="8" type="ORF">JR050_06725</name>
</gene>
<dbReference type="InterPro" id="IPR038323">
    <property type="entry name" value="ArAE_1_C_sf"/>
</dbReference>
<dbReference type="PANTHER" id="PTHR40064">
    <property type="entry name" value="MEMBRANE PROTEIN-RELATED"/>
    <property type="match status" value="1"/>
</dbReference>
<evidence type="ECO:0000259" key="7">
    <source>
        <dbReference type="Pfam" id="PF11728"/>
    </source>
</evidence>
<dbReference type="PANTHER" id="PTHR40064:SF1">
    <property type="entry name" value="MEMBRANE PROTEIN"/>
    <property type="match status" value="1"/>
</dbReference>
<dbReference type="Pfam" id="PF11728">
    <property type="entry name" value="ArAE_1_C"/>
    <property type="match status" value="1"/>
</dbReference>
<dbReference type="InterPro" id="IPR052984">
    <property type="entry name" value="UPF0421"/>
</dbReference>
<dbReference type="Gene3D" id="1.20.120.940">
    <property type="entry name" value="Putative aromatic acid exporter, C-terminal domain"/>
    <property type="match status" value="1"/>
</dbReference>
<keyword evidence="4 6" id="KW-1133">Transmembrane helix</keyword>
<evidence type="ECO:0000313" key="9">
    <source>
        <dbReference type="Proteomes" id="UP001518925"/>
    </source>
</evidence>
<dbReference type="InterPro" id="IPR010343">
    <property type="entry name" value="ArAE_1"/>
</dbReference>
<dbReference type="InterPro" id="IPR021062">
    <property type="entry name" value="ArAE_1_C"/>
</dbReference>
<comment type="caution">
    <text evidence="8">The sequence shown here is derived from an EMBL/GenBank/DDBJ whole genome shotgun (WGS) entry which is preliminary data.</text>
</comment>
<evidence type="ECO:0000313" key="8">
    <source>
        <dbReference type="EMBL" id="MBM6617369.1"/>
    </source>
</evidence>
<feature type="transmembrane region" description="Helical" evidence="6">
    <location>
        <begin position="12"/>
        <end position="41"/>
    </location>
</feature>
<evidence type="ECO:0000256" key="6">
    <source>
        <dbReference type="SAM" id="Phobius"/>
    </source>
</evidence>
<reference evidence="8 9" key="1">
    <citation type="submission" date="2021-02" db="EMBL/GenBank/DDBJ databases">
        <title>Bacillus sp. RD4P76, an endophyte from a halophyte.</title>
        <authorList>
            <person name="Sun J.-Q."/>
        </authorList>
    </citation>
    <scope>NUCLEOTIDE SEQUENCE [LARGE SCALE GENOMIC DNA]</scope>
    <source>
        <strain evidence="8 9">RD4P76</strain>
    </source>
</reference>
<sequence>MFKIGYRTIKTALGVSIAIFIAAMLELEYYTSAGIITILCIQATKKKSLKSSWSRLLASTVAIIFSFIIFKIIGYTPISLGVILLFFIPTTVFLRIQEGIVTSSVIIFHLYNKKSFTIDFLLNEYAIISIGIGVALIMNLYMPSVDKELKKYQKEIERYFAFIFKEIAVYLRQQESSWDGKELTLAHESIEEAKSLAIRDIQNHITRYENTYYSYFKIRERQLQIIERVLPLVTSLTHSCEQGEILAEFVDDISNSIHPGNTAKRFLDKIEELKTAFRQMELPKTREEFEARASLHQFFREMEQYLIIKSYFRPNYE</sequence>
<accession>A0ABS2DFZ3</accession>
<evidence type="ECO:0000256" key="3">
    <source>
        <dbReference type="ARBA" id="ARBA00022692"/>
    </source>
</evidence>
<dbReference type="EMBL" id="JAFELM010000021">
    <property type="protein sequence ID" value="MBM6617369.1"/>
    <property type="molecule type" value="Genomic_DNA"/>
</dbReference>
<proteinExistence type="predicted"/>
<evidence type="ECO:0000256" key="4">
    <source>
        <dbReference type="ARBA" id="ARBA00022989"/>
    </source>
</evidence>
<feature type="domain" description="Putative aromatic acid exporter C-terminal" evidence="7">
    <location>
        <begin position="146"/>
        <end position="310"/>
    </location>
</feature>
<evidence type="ECO:0000256" key="2">
    <source>
        <dbReference type="ARBA" id="ARBA00022475"/>
    </source>
</evidence>
<keyword evidence="5 6" id="KW-0472">Membrane</keyword>
<feature type="transmembrane region" description="Helical" evidence="6">
    <location>
        <begin position="53"/>
        <end position="74"/>
    </location>
</feature>
<organism evidence="8 9">
    <name type="scientific">Bacillus suaedaesalsae</name>
    <dbReference type="NCBI Taxonomy" id="2810349"/>
    <lineage>
        <taxon>Bacteria</taxon>
        <taxon>Bacillati</taxon>
        <taxon>Bacillota</taxon>
        <taxon>Bacilli</taxon>
        <taxon>Bacillales</taxon>
        <taxon>Bacillaceae</taxon>
        <taxon>Bacillus</taxon>
    </lineage>
</organism>
<protein>
    <submittedName>
        <fullName evidence="8">Aromatic acid exporter family protein</fullName>
    </submittedName>
</protein>